<dbReference type="Pfam" id="PF00248">
    <property type="entry name" value="Aldo_ket_red"/>
    <property type="match status" value="1"/>
</dbReference>
<dbReference type="SUPFAM" id="SSF51430">
    <property type="entry name" value="NAD(P)-linked oxidoreductase"/>
    <property type="match status" value="1"/>
</dbReference>
<evidence type="ECO:0000259" key="1">
    <source>
        <dbReference type="Pfam" id="PF00248"/>
    </source>
</evidence>
<dbReference type="PANTHER" id="PTHR42686:SF1">
    <property type="entry name" value="GH17980P-RELATED"/>
    <property type="match status" value="1"/>
</dbReference>
<evidence type="ECO:0000313" key="3">
    <source>
        <dbReference type="Proteomes" id="UP000039865"/>
    </source>
</evidence>
<evidence type="ECO:0000313" key="2">
    <source>
        <dbReference type="EMBL" id="CDW83369.1"/>
    </source>
</evidence>
<dbReference type="OMA" id="AIQLPFN"/>
<dbReference type="InterPro" id="IPR036812">
    <property type="entry name" value="NAD(P)_OxRdtase_dom_sf"/>
</dbReference>
<protein>
    <recommendedName>
        <fullName evidence="1">NADP-dependent oxidoreductase domain-containing protein</fullName>
    </recommendedName>
</protein>
<organism evidence="2 3">
    <name type="scientific">Stylonychia lemnae</name>
    <name type="common">Ciliate</name>
    <dbReference type="NCBI Taxonomy" id="5949"/>
    <lineage>
        <taxon>Eukaryota</taxon>
        <taxon>Sar</taxon>
        <taxon>Alveolata</taxon>
        <taxon>Ciliophora</taxon>
        <taxon>Intramacronucleata</taxon>
        <taxon>Spirotrichea</taxon>
        <taxon>Stichotrichia</taxon>
        <taxon>Sporadotrichida</taxon>
        <taxon>Oxytrichidae</taxon>
        <taxon>Stylonychinae</taxon>
        <taxon>Stylonychia</taxon>
    </lineage>
</organism>
<dbReference type="OrthoDB" id="48988at2759"/>
<dbReference type="InterPro" id="IPR023210">
    <property type="entry name" value="NADP_OxRdtase_dom"/>
</dbReference>
<proteinExistence type="predicted"/>
<dbReference type="Gene3D" id="3.20.20.100">
    <property type="entry name" value="NADP-dependent oxidoreductase domain"/>
    <property type="match status" value="1"/>
</dbReference>
<feature type="domain" description="NADP-dependent oxidoreductase" evidence="1">
    <location>
        <begin position="131"/>
        <end position="316"/>
    </location>
</feature>
<dbReference type="CDD" id="cd19099">
    <property type="entry name" value="AKR_unchar"/>
    <property type="match status" value="1"/>
</dbReference>
<dbReference type="AlphaFoldDB" id="A0A078AMG9"/>
<dbReference type="InterPro" id="IPR020471">
    <property type="entry name" value="AKR"/>
</dbReference>
<dbReference type="PANTHER" id="PTHR42686">
    <property type="entry name" value="GH17980P-RELATED"/>
    <property type="match status" value="1"/>
</dbReference>
<dbReference type="GO" id="GO:0016491">
    <property type="term" value="F:oxidoreductase activity"/>
    <property type="evidence" value="ECO:0007669"/>
    <property type="project" value="InterPro"/>
</dbReference>
<sequence length="481" mass="55276">MITKSIAKLSKSLLKNNISALAGFNNKAFSSQNQTTSQSESEDFSQDLKQKIDPLRNHVNDFLRNTSQYEDQIQDVLMPYYFDKSSRLAGHCSEKGTDRYYRRSQTGETNLEVHPENFKYPYDSNLKLSSIGYGTYIGDPDDLTDYLMYDAIKTSVLSGGLNVIDTSPNYRYMKSEKTVGKVLTTLDQKYGIKRDELFVASKVGYVPEDAERMISAREAIETLIQDLKVPESEIVKESGHCLNPIFLKQQLENSLERLNLQSLDLYYLHNPYEAQGPYNTDNVIFDRITKAFEFMEQQVQAGKIRNYGLATYSSFRVKPSENKMHLSLEKIHQLAEKVGGKNNHFKYIQVPINVMMPEAFVEAWQPHTDDKQVTKNKILLGLCNDLQLNVISSQPLLQGYLAQIPLSRAHNNVFNIPARHLQFVRSIPSKALKSSIVGMKRNEHVRGNLEVVRKALMKREEFFDSLKPHRRQEFIEEELDM</sequence>
<name>A0A078AMG9_STYLE</name>
<dbReference type="Proteomes" id="UP000039865">
    <property type="component" value="Unassembled WGS sequence"/>
</dbReference>
<keyword evidence="3" id="KW-1185">Reference proteome</keyword>
<gene>
    <name evidence="2" type="primary">Contig2924.g3126</name>
    <name evidence="2" type="ORF">STYLEM_12414</name>
</gene>
<dbReference type="InParanoid" id="A0A078AMG9"/>
<reference evidence="2 3" key="1">
    <citation type="submission" date="2014-06" db="EMBL/GenBank/DDBJ databases">
        <authorList>
            <person name="Swart Estienne"/>
        </authorList>
    </citation>
    <scope>NUCLEOTIDE SEQUENCE [LARGE SCALE GENOMIC DNA]</scope>
    <source>
        <strain evidence="2 3">130c</strain>
    </source>
</reference>
<dbReference type="EMBL" id="CCKQ01011796">
    <property type="protein sequence ID" value="CDW83369.1"/>
    <property type="molecule type" value="Genomic_DNA"/>
</dbReference>
<dbReference type="GO" id="GO:0005829">
    <property type="term" value="C:cytosol"/>
    <property type="evidence" value="ECO:0007669"/>
    <property type="project" value="TreeGrafter"/>
</dbReference>
<accession>A0A078AMG9</accession>